<keyword evidence="2" id="KW-1185">Reference proteome</keyword>
<evidence type="ECO:0000313" key="1">
    <source>
        <dbReference type="EMBL" id="MPC22516.1"/>
    </source>
</evidence>
<comment type="caution">
    <text evidence="1">The sequence shown here is derived from an EMBL/GenBank/DDBJ whole genome shotgun (WGS) entry which is preliminary data.</text>
</comment>
<accession>A0A5B7DNH2</accession>
<proteinExistence type="predicted"/>
<name>A0A5B7DNH2_PORTR</name>
<dbReference type="Proteomes" id="UP000324222">
    <property type="component" value="Unassembled WGS sequence"/>
</dbReference>
<gene>
    <name evidence="1" type="ORF">E2C01_015533</name>
</gene>
<protein>
    <submittedName>
        <fullName evidence="1">Uncharacterized protein</fullName>
    </submittedName>
</protein>
<evidence type="ECO:0000313" key="2">
    <source>
        <dbReference type="Proteomes" id="UP000324222"/>
    </source>
</evidence>
<reference evidence="1 2" key="1">
    <citation type="submission" date="2019-05" db="EMBL/GenBank/DDBJ databases">
        <title>Another draft genome of Portunus trituberculatus and its Hox gene families provides insights of decapod evolution.</title>
        <authorList>
            <person name="Jeong J.-H."/>
            <person name="Song I."/>
            <person name="Kim S."/>
            <person name="Choi T."/>
            <person name="Kim D."/>
            <person name="Ryu S."/>
            <person name="Kim W."/>
        </authorList>
    </citation>
    <scope>NUCLEOTIDE SEQUENCE [LARGE SCALE GENOMIC DNA]</scope>
    <source>
        <tissue evidence="1">Muscle</tissue>
    </source>
</reference>
<organism evidence="1 2">
    <name type="scientific">Portunus trituberculatus</name>
    <name type="common">Swimming crab</name>
    <name type="synonym">Neptunus trituberculatus</name>
    <dbReference type="NCBI Taxonomy" id="210409"/>
    <lineage>
        <taxon>Eukaryota</taxon>
        <taxon>Metazoa</taxon>
        <taxon>Ecdysozoa</taxon>
        <taxon>Arthropoda</taxon>
        <taxon>Crustacea</taxon>
        <taxon>Multicrustacea</taxon>
        <taxon>Malacostraca</taxon>
        <taxon>Eumalacostraca</taxon>
        <taxon>Eucarida</taxon>
        <taxon>Decapoda</taxon>
        <taxon>Pleocyemata</taxon>
        <taxon>Brachyura</taxon>
        <taxon>Eubrachyura</taxon>
        <taxon>Portunoidea</taxon>
        <taxon>Portunidae</taxon>
        <taxon>Portuninae</taxon>
        <taxon>Portunus</taxon>
    </lineage>
</organism>
<dbReference type="EMBL" id="VSRR010001096">
    <property type="protein sequence ID" value="MPC22516.1"/>
    <property type="molecule type" value="Genomic_DNA"/>
</dbReference>
<dbReference type="AlphaFoldDB" id="A0A5B7DNH2"/>
<sequence length="63" mass="6809">MVSKVVVPGDVLQGDGAWQLDGTTQVDTLPPCHYHLLLGNASITKAWCGASHILQQPEKNLKK</sequence>